<reference evidence="5 6" key="2">
    <citation type="journal article" date="2019" name="Science, e1252229">
        <title>Invertible promoters mediate bacterial phase variation, antibiotic resistance, and host adaptation in the gut.</title>
        <authorList>
            <person name="Jiang X."/>
            <person name="Hall A.B."/>
            <person name="Arthur T.D."/>
            <person name="Plichta D.R."/>
            <person name="Covington C.T."/>
            <person name="Poyet M."/>
            <person name="Crothers J."/>
            <person name="Moses P.L."/>
            <person name="Tolonen A.C."/>
            <person name="Vlamakis H."/>
            <person name="Alm E.J."/>
            <person name="Xavier R.J."/>
        </authorList>
    </citation>
    <scope>NUCLEOTIDE SEQUENCE [LARGE SCALE GENOMIC DNA]</scope>
    <source>
        <strain evidence="5">Bj_0095</strain>
        <strain evidence="6">bj_0095</strain>
    </source>
</reference>
<evidence type="ECO:0000313" key="4">
    <source>
        <dbReference type="EMBL" id="KAA5268224.1"/>
    </source>
</evidence>
<keyword evidence="1 5" id="KW-0808">Transferase</keyword>
<dbReference type="AlphaFoldDB" id="A0A4V1YRY2"/>
<dbReference type="EMBL" id="VVZX01000045">
    <property type="protein sequence ID" value="KAA5268224.1"/>
    <property type="molecule type" value="Genomic_DNA"/>
</dbReference>
<evidence type="ECO:0000313" key="5">
    <source>
        <dbReference type="EMBL" id="RYT67670.1"/>
    </source>
</evidence>
<gene>
    <name evidence="5" type="ORF">EAJ03_18930</name>
    <name evidence="4" type="ORF">F2Z23_19060</name>
</gene>
<dbReference type="SUPFAM" id="SSF53756">
    <property type="entry name" value="UDP-Glycosyltransferase/glycogen phosphorylase"/>
    <property type="match status" value="1"/>
</dbReference>
<dbReference type="Proteomes" id="UP000335496">
    <property type="component" value="Unassembled WGS sequence"/>
</dbReference>
<dbReference type="GO" id="GO:0009103">
    <property type="term" value="P:lipopolysaccharide biosynthetic process"/>
    <property type="evidence" value="ECO:0007669"/>
    <property type="project" value="TreeGrafter"/>
</dbReference>
<comment type="caution">
    <text evidence="5">The sequence shown here is derived from an EMBL/GenBank/DDBJ whole genome shotgun (WGS) entry which is preliminary data.</text>
</comment>
<organism evidence="5 6">
    <name type="scientific">Bacteroides eggerthii</name>
    <dbReference type="NCBI Taxonomy" id="28111"/>
    <lineage>
        <taxon>Bacteria</taxon>
        <taxon>Pseudomonadati</taxon>
        <taxon>Bacteroidota</taxon>
        <taxon>Bacteroidia</taxon>
        <taxon>Bacteroidales</taxon>
        <taxon>Bacteroidaceae</taxon>
        <taxon>Bacteroides</taxon>
    </lineage>
</organism>
<protein>
    <submittedName>
        <fullName evidence="4 5">Glycosyltransferase</fullName>
    </submittedName>
</protein>
<dbReference type="CDD" id="cd03794">
    <property type="entry name" value="GT4_WbuB-like"/>
    <property type="match status" value="1"/>
</dbReference>
<dbReference type="PANTHER" id="PTHR46401:SF2">
    <property type="entry name" value="GLYCOSYLTRANSFERASE WBBK-RELATED"/>
    <property type="match status" value="1"/>
</dbReference>
<dbReference type="Gene3D" id="3.40.50.2000">
    <property type="entry name" value="Glycogen Phosphorylase B"/>
    <property type="match status" value="2"/>
</dbReference>
<proteinExistence type="predicted"/>
<evidence type="ECO:0000313" key="6">
    <source>
        <dbReference type="Proteomes" id="UP000291917"/>
    </source>
</evidence>
<dbReference type="InterPro" id="IPR028098">
    <property type="entry name" value="Glyco_trans_4-like_N"/>
</dbReference>
<accession>A0A4V1YRY2</accession>
<dbReference type="Pfam" id="PF00534">
    <property type="entry name" value="Glycos_transf_1"/>
    <property type="match status" value="1"/>
</dbReference>
<dbReference type="PANTHER" id="PTHR46401">
    <property type="entry name" value="GLYCOSYLTRANSFERASE WBBK-RELATED"/>
    <property type="match status" value="1"/>
</dbReference>
<dbReference type="InterPro" id="IPR001296">
    <property type="entry name" value="Glyco_trans_1"/>
</dbReference>
<evidence type="ECO:0000313" key="7">
    <source>
        <dbReference type="Proteomes" id="UP000335496"/>
    </source>
</evidence>
<dbReference type="Proteomes" id="UP000291917">
    <property type="component" value="Unassembled WGS sequence"/>
</dbReference>
<keyword evidence="7" id="KW-1185">Reference proteome</keyword>
<feature type="domain" description="Glycosyl transferase family 1" evidence="2">
    <location>
        <begin position="223"/>
        <end position="382"/>
    </location>
</feature>
<evidence type="ECO:0000256" key="1">
    <source>
        <dbReference type="ARBA" id="ARBA00022679"/>
    </source>
</evidence>
<dbReference type="GO" id="GO:0016757">
    <property type="term" value="F:glycosyltransferase activity"/>
    <property type="evidence" value="ECO:0007669"/>
    <property type="project" value="InterPro"/>
</dbReference>
<dbReference type="Pfam" id="PF13439">
    <property type="entry name" value="Glyco_transf_4"/>
    <property type="match status" value="1"/>
</dbReference>
<sequence>MPPKRLWIISEIYYPVKTSTGYYVTEIAEYLAAKGIEVHVICTTSTYNKGELGTLLKEEYYNKVNIHRVSVFDIDKNNFIKRGIRLLVSSVSLFFKVISLVKKGDELLVATNPAFLLLMMPYIAWRKKVDYTILVHDIFPENLAAIHKISSSSFIYKFLKIIFDKTYAKAHLCISLGRDMSEILASKIHTYSKIRLIPIWAENEKVYPQDKGETFLCNKLALGNKFVFQFAGNLGHAQGIDNLLNAIGLISNENIHFLFIGGGAKYNEVASFISKNKMSNISLVGFQDRSLQNDFLNSCDVGIVTLSDGMYGLGVPSKSYNIMASGKPILYVGDAKSEIALCIMEFNIGWVVPSNDPLALKDIVNKIYDNRGELFKMQANARILAESKFAKTSVLECYYNLFVKK</sequence>
<feature type="domain" description="Glycosyltransferase subfamily 4-like N-terminal" evidence="3">
    <location>
        <begin position="22"/>
        <end position="198"/>
    </location>
</feature>
<reference evidence="4 7" key="1">
    <citation type="journal article" date="2019" name="Nat. Med.">
        <title>A library of human gut bacterial isolates paired with longitudinal multiomics data enables mechanistic microbiome research.</title>
        <authorList>
            <person name="Poyet M."/>
            <person name="Groussin M."/>
            <person name="Gibbons S.M."/>
            <person name="Avila-Pacheco J."/>
            <person name="Jiang X."/>
            <person name="Kearney S.M."/>
            <person name="Perrotta A.R."/>
            <person name="Berdy B."/>
            <person name="Zhao S."/>
            <person name="Lieberman T.D."/>
            <person name="Swanson P.K."/>
            <person name="Smith M."/>
            <person name="Roesemann S."/>
            <person name="Alexander J.E."/>
            <person name="Rich S.A."/>
            <person name="Livny J."/>
            <person name="Vlamakis H."/>
            <person name="Clish C."/>
            <person name="Bullock K."/>
            <person name="Deik A."/>
            <person name="Scott J."/>
            <person name="Pierce K.A."/>
            <person name="Xavier R.J."/>
            <person name="Alm E.J."/>
        </authorList>
    </citation>
    <scope>NUCLEOTIDE SEQUENCE [LARGE SCALE GENOMIC DNA]</scope>
    <source>
        <strain evidence="4 7">BIOML-A1</strain>
    </source>
</reference>
<dbReference type="EMBL" id="RCXL01000049">
    <property type="protein sequence ID" value="RYT67670.1"/>
    <property type="molecule type" value="Genomic_DNA"/>
</dbReference>
<evidence type="ECO:0000259" key="2">
    <source>
        <dbReference type="Pfam" id="PF00534"/>
    </source>
</evidence>
<evidence type="ECO:0000259" key="3">
    <source>
        <dbReference type="Pfam" id="PF13439"/>
    </source>
</evidence>
<name>A0A4V1YRY2_9BACE</name>